<protein>
    <submittedName>
        <fullName evidence="1">Uncharacterized protein</fullName>
    </submittedName>
</protein>
<dbReference type="Proteomes" id="UP000663879">
    <property type="component" value="Unassembled WGS sequence"/>
</dbReference>
<keyword evidence="2" id="KW-1185">Reference proteome</keyword>
<sequence>MERRRKIGQKVEFSDEKPRKILHELNDNNLDDEMIANSANYSPNPEKLSEIYFPDFLTITKKKENFLFFDSGGGLLSRKTEEMYVEFLNAVQIKLKHDPLSITSDFEKAFINASMKVFPK</sequence>
<name>A0A814S806_9BILA</name>
<gene>
    <name evidence="1" type="ORF">OXX778_LOCUS22967</name>
</gene>
<dbReference type="EMBL" id="CAJNOC010010756">
    <property type="protein sequence ID" value="CAF1142775.1"/>
    <property type="molecule type" value="Genomic_DNA"/>
</dbReference>
<organism evidence="1 2">
    <name type="scientific">Brachionus calyciflorus</name>
    <dbReference type="NCBI Taxonomy" id="104777"/>
    <lineage>
        <taxon>Eukaryota</taxon>
        <taxon>Metazoa</taxon>
        <taxon>Spiralia</taxon>
        <taxon>Gnathifera</taxon>
        <taxon>Rotifera</taxon>
        <taxon>Eurotatoria</taxon>
        <taxon>Monogononta</taxon>
        <taxon>Pseudotrocha</taxon>
        <taxon>Ploima</taxon>
        <taxon>Brachionidae</taxon>
        <taxon>Brachionus</taxon>
    </lineage>
</organism>
<proteinExistence type="predicted"/>
<feature type="non-terminal residue" evidence="1">
    <location>
        <position position="1"/>
    </location>
</feature>
<comment type="caution">
    <text evidence="1">The sequence shown here is derived from an EMBL/GenBank/DDBJ whole genome shotgun (WGS) entry which is preliminary data.</text>
</comment>
<evidence type="ECO:0000313" key="1">
    <source>
        <dbReference type="EMBL" id="CAF1142775.1"/>
    </source>
</evidence>
<reference evidence="1" key="1">
    <citation type="submission" date="2021-02" db="EMBL/GenBank/DDBJ databases">
        <authorList>
            <person name="Nowell W R."/>
        </authorList>
    </citation>
    <scope>NUCLEOTIDE SEQUENCE</scope>
    <source>
        <strain evidence="1">Ploen Becks lab</strain>
    </source>
</reference>
<dbReference type="OrthoDB" id="90756at2759"/>
<dbReference type="AlphaFoldDB" id="A0A814S806"/>
<evidence type="ECO:0000313" key="2">
    <source>
        <dbReference type="Proteomes" id="UP000663879"/>
    </source>
</evidence>
<accession>A0A814S806</accession>